<evidence type="ECO:0000313" key="1">
    <source>
        <dbReference type="EMBL" id="OEE79368.1"/>
    </source>
</evidence>
<dbReference type="InterPro" id="IPR010858">
    <property type="entry name" value="DUF1481"/>
</dbReference>
<dbReference type="Pfam" id="PF07356">
    <property type="entry name" value="DUF1481"/>
    <property type="match status" value="1"/>
</dbReference>
<sequence>MKKLLLASVLTSFLLGCSTTSPRPNLDQFSEYSGGLSMGDATSFYWYTEKLTKPNTAADYVSAGDYGWYKSDYRWDENQLREFIREGQQLSFSDNGLVPYRIHVRFNKEGDAIYQQYRLNGKVLPLQREQLQRYQQESLAIIDTTKQQNRDGVELIQGYWDGSEFETCSGREFNKFEFNQTLPSFVINRLASIDSYVAFLGRQSNRKLEVTELLMLADDDHDCIERTSLLD</sequence>
<keyword evidence="1" id="KW-0413">Isomerase</keyword>
<dbReference type="AlphaFoldDB" id="A0A1E5D6W2"/>
<protein>
    <submittedName>
        <fullName evidence="1">Peptidylprolyl isomerase</fullName>
    </submittedName>
</protein>
<reference evidence="1 2" key="1">
    <citation type="journal article" date="2012" name="Science">
        <title>Ecological populations of bacteria act as socially cohesive units of antibiotic production and resistance.</title>
        <authorList>
            <person name="Cordero O.X."/>
            <person name="Wildschutte H."/>
            <person name="Kirkup B."/>
            <person name="Proehl S."/>
            <person name="Ngo L."/>
            <person name="Hussain F."/>
            <person name="Le Roux F."/>
            <person name="Mincer T."/>
            <person name="Polz M.F."/>
        </authorList>
    </citation>
    <scope>NUCLEOTIDE SEQUENCE [LARGE SCALE GENOMIC DNA]</scope>
    <source>
        <strain evidence="1 2">FF-238</strain>
    </source>
</reference>
<dbReference type="PIRSF" id="PIRSF028160">
    <property type="entry name" value="UCP028160"/>
    <property type="match status" value="1"/>
</dbReference>
<dbReference type="EMBL" id="AJYW02000026">
    <property type="protein sequence ID" value="OEE79368.1"/>
    <property type="molecule type" value="Genomic_DNA"/>
</dbReference>
<evidence type="ECO:0000313" key="2">
    <source>
        <dbReference type="Proteomes" id="UP000094165"/>
    </source>
</evidence>
<organism evidence="1 2">
    <name type="scientific">Vibrio genomosp. F6 str. FF-238</name>
    <dbReference type="NCBI Taxonomy" id="1191298"/>
    <lineage>
        <taxon>Bacteria</taxon>
        <taxon>Pseudomonadati</taxon>
        <taxon>Pseudomonadota</taxon>
        <taxon>Gammaproteobacteria</taxon>
        <taxon>Vibrionales</taxon>
        <taxon>Vibrionaceae</taxon>
        <taxon>Vibrio</taxon>
    </lineage>
</organism>
<dbReference type="PROSITE" id="PS51257">
    <property type="entry name" value="PROKAR_LIPOPROTEIN"/>
    <property type="match status" value="1"/>
</dbReference>
<dbReference type="Proteomes" id="UP000094165">
    <property type="component" value="Unassembled WGS sequence"/>
</dbReference>
<comment type="caution">
    <text evidence="1">The sequence shown here is derived from an EMBL/GenBank/DDBJ whole genome shotgun (WGS) entry which is preliminary data.</text>
</comment>
<proteinExistence type="predicted"/>
<accession>A0A1E5D6W2</accession>
<gene>
    <name evidence="1" type="ORF">A130_11580</name>
</gene>
<dbReference type="GO" id="GO:0016853">
    <property type="term" value="F:isomerase activity"/>
    <property type="evidence" value="ECO:0007669"/>
    <property type="project" value="UniProtKB-KW"/>
</dbReference>
<dbReference type="InterPro" id="IPR016872">
    <property type="entry name" value="UCP028160"/>
</dbReference>
<name>A0A1E5D6W2_9VIBR</name>
<keyword evidence="2" id="KW-1185">Reference proteome</keyword>
<dbReference type="RefSeq" id="WP_017053191.1">
    <property type="nucleotide sequence ID" value="NZ_AJYW02000026.1"/>
</dbReference>